<feature type="compositionally biased region" description="Basic residues" evidence="6">
    <location>
        <begin position="1193"/>
        <end position="1204"/>
    </location>
</feature>
<comment type="subcellular location">
    <subcellularLocation>
        <location evidence="1 5">Nucleus</location>
    </subcellularLocation>
</comment>
<dbReference type="SUPFAM" id="SSF47762">
    <property type="entry name" value="PAH2 domain"/>
    <property type="match status" value="1"/>
</dbReference>
<feature type="compositionally biased region" description="Polar residues" evidence="6">
    <location>
        <begin position="170"/>
        <end position="192"/>
    </location>
</feature>
<feature type="compositionally biased region" description="Basic and acidic residues" evidence="6">
    <location>
        <begin position="756"/>
        <end position="768"/>
    </location>
</feature>
<feature type="region of interest" description="Disordered" evidence="6">
    <location>
        <begin position="1169"/>
        <end position="1360"/>
    </location>
</feature>
<dbReference type="GO" id="GO:0006355">
    <property type="term" value="P:regulation of DNA-templated transcription"/>
    <property type="evidence" value="ECO:0007669"/>
    <property type="project" value="InterPro"/>
</dbReference>
<dbReference type="EMBL" id="CAJPEX010000399">
    <property type="protein sequence ID" value="CAG0915490.1"/>
    <property type="molecule type" value="Genomic_DNA"/>
</dbReference>
<feature type="compositionally biased region" description="Polar residues" evidence="6">
    <location>
        <begin position="17"/>
        <end position="28"/>
    </location>
</feature>
<feature type="region of interest" description="Disordered" evidence="6">
    <location>
        <begin position="151"/>
        <end position="192"/>
    </location>
</feature>
<feature type="compositionally biased region" description="Acidic residues" evidence="6">
    <location>
        <begin position="154"/>
        <end position="169"/>
    </location>
</feature>
<evidence type="ECO:0000313" key="8">
    <source>
        <dbReference type="Proteomes" id="UP000678499"/>
    </source>
</evidence>
<evidence type="ECO:0000256" key="4">
    <source>
        <dbReference type="ARBA" id="ARBA00023242"/>
    </source>
</evidence>
<evidence type="ECO:0000256" key="3">
    <source>
        <dbReference type="ARBA" id="ARBA00023163"/>
    </source>
</evidence>
<protein>
    <recommendedName>
        <fullName evidence="9">GON-4-like protein</fullName>
    </recommendedName>
</protein>
<dbReference type="PROSITE" id="PS51477">
    <property type="entry name" value="PAH"/>
    <property type="match status" value="1"/>
</dbReference>
<evidence type="ECO:0000256" key="5">
    <source>
        <dbReference type="PROSITE-ProRule" id="PRU00810"/>
    </source>
</evidence>
<keyword evidence="3" id="KW-0804">Transcription</keyword>
<feature type="compositionally biased region" description="Basic and acidic residues" evidence="6">
    <location>
        <begin position="844"/>
        <end position="863"/>
    </location>
</feature>
<keyword evidence="4 5" id="KW-0539">Nucleus</keyword>
<feature type="compositionally biased region" description="Low complexity" evidence="6">
    <location>
        <begin position="1267"/>
        <end position="1276"/>
    </location>
</feature>
<accession>A0A7R9GAP6</accession>
<dbReference type="GO" id="GO:0003712">
    <property type="term" value="F:transcription coregulator activity"/>
    <property type="evidence" value="ECO:0007669"/>
    <property type="project" value="TreeGrafter"/>
</dbReference>
<feature type="region of interest" description="Disordered" evidence="6">
    <location>
        <begin position="1"/>
        <end position="39"/>
    </location>
</feature>
<name>A0A7R9GAP6_9CRUS</name>
<evidence type="ECO:0008006" key="9">
    <source>
        <dbReference type="Google" id="ProtNLM"/>
    </source>
</evidence>
<feature type="region of interest" description="Disordered" evidence="6">
    <location>
        <begin position="756"/>
        <end position="793"/>
    </location>
</feature>
<gene>
    <name evidence="7" type="ORF">NMOB1V02_LOCUS3136</name>
</gene>
<feature type="compositionally biased region" description="Polar residues" evidence="6">
    <location>
        <begin position="1256"/>
        <end position="1266"/>
    </location>
</feature>
<feature type="compositionally biased region" description="Acidic residues" evidence="6">
    <location>
        <begin position="308"/>
        <end position="331"/>
    </location>
</feature>
<dbReference type="PANTHER" id="PTHR16088:SF3">
    <property type="entry name" value="GON-4-LIKE PROTEIN"/>
    <property type="match status" value="1"/>
</dbReference>
<keyword evidence="8" id="KW-1185">Reference proteome</keyword>
<keyword evidence="2" id="KW-0805">Transcription regulation</keyword>
<dbReference type="GO" id="GO:0005634">
    <property type="term" value="C:nucleus"/>
    <property type="evidence" value="ECO:0007669"/>
    <property type="project" value="UniProtKB-SubCell"/>
</dbReference>
<feature type="compositionally biased region" description="Polar residues" evidence="6">
    <location>
        <begin position="1291"/>
        <end position="1301"/>
    </location>
</feature>
<dbReference type="EMBL" id="OA882436">
    <property type="protein sequence ID" value="CAD7275338.1"/>
    <property type="molecule type" value="Genomic_DNA"/>
</dbReference>
<feature type="region of interest" description="Disordered" evidence="6">
    <location>
        <begin position="304"/>
        <end position="334"/>
    </location>
</feature>
<evidence type="ECO:0000313" key="7">
    <source>
        <dbReference type="EMBL" id="CAD7275338.1"/>
    </source>
</evidence>
<feature type="compositionally biased region" description="Polar residues" evidence="6">
    <location>
        <begin position="825"/>
        <end position="842"/>
    </location>
</feature>
<feature type="compositionally biased region" description="Basic and acidic residues" evidence="6">
    <location>
        <begin position="1087"/>
        <end position="1097"/>
    </location>
</feature>
<dbReference type="PANTHER" id="PTHR16088">
    <property type="entry name" value="YY1 ASSOCIATED PROTEIN-RELATED"/>
    <property type="match status" value="1"/>
</dbReference>
<dbReference type="InterPro" id="IPR003822">
    <property type="entry name" value="PAH"/>
</dbReference>
<feature type="region of interest" description="Disordered" evidence="6">
    <location>
        <begin position="1074"/>
        <end position="1104"/>
    </location>
</feature>
<organism evidence="7">
    <name type="scientific">Notodromas monacha</name>
    <dbReference type="NCBI Taxonomy" id="399045"/>
    <lineage>
        <taxon>Eukaryota</taxon>
        <taxon>Metazoa</taxon>
        <taxon>Ecdysozoa</taxon>
        <taxon>Arthropoda</taxon>
        <taxon>Crustacea</taxon>
        <taxon>Oligostraca</taxon>
        <taxon>Ostracoda</taxon>
        <taxon>Podocopa</taxon>
        <taxon>Podocopida</taxon>
        <taxon>Cypridocopina</taxon>
        <taxon>Cypridoidea</taxon>
        <taxon>Cyprididae</taxon>
        <taxon>Notodromas</taxon>
    </lineage>
</organism>
<dbReference type="OrthoDB" id="6383045at2759"/>
<evidence type="ECO:0000256" key="2">
    <source>
        <dbReference type="ARBA" id="ARBA00023015"/>
    </source>
</evidence>
<feature type="compositionally biased region" description="Basic residues" evidence="6">
    <location>
        <begin position="1281"/>
        <end position="1290"/>
    </location>
</feature>
<reference evidence="7" key="1">
    <citation type="submission" date="2020-11" db="EMBL/GenBank/DDBJ databases">
        <authorList>
            <person name="Tran Van P."/>
        </authorList>
    </citation>
    <scope>NUCLEOTIDE SEQUENCE</scope>
</reference>
<proteinExistence type="predicted"/>
<dbReference type="InterPro" id="IPR036600">
    <property type="entry name" value="PAH_sf"/>
</dbReference>
<feature type="region of interest" description="Disordered" evidence="6">
    <location>
        <begin position="363"/>
        <end position="382"/>
    </location>
</feature>
<dbReference type="Pfam" id="PF02671">
    <property type="entry name" value="PAH"/>
    <property type="match status" value="1"/>
</dbReference>
<sequence length="1360" mass="152136">MDEDSDSSLRSKYALPRQSSKSSTNGRANRSAADAVSDADESVQKMCLDVELNALLQRKADDQKLTVRNVKTILRHIITNEDVLKMVRDSIQGDDISLEEESDGNSCYTPKLTRAKFKEMMRGSRSTVQKLSVDDLEADAAAALLLKEFGEEGSSSDEEYNPEEVESEADSCTSLSEIGSPSFGTPRTPTVESTRVKLLSNEFSGPRSMKHSPMSMDANACSPCVSTPSRDSVNARKSLEFPVPKEDVISLRTRSRHPMKDTTVESFELSFIPPDITPDMYDTEVDNPDWAEFLRDLVLKPPQAAADPAEDDDGDPEFNVVEAEEPPDPEETANTARMRISKRELNDLLSELFEDDLFDDLRPTLEKGSETKPEESKRAERTFESEFENFAQASEGSDDDESFDPKSKELFSQNQLDLLYDQMARHVHLLTQTWYLCAGSPCLEYVRHACRTSLMDINDLRHEPPVCDGESLPVSKSVPFSFFAVPNLPAAMMEIGEKDSEEVDENVHPDTKFVHNRYPGLKIPISIAKNLLESRALMFPEMLPTRMPLCFGKKPTDPCPCLSNRVLLFSPAEDRLIALGLREFLPIVEKNCPSRFRGGRKKTWIGLRSIAFSRAAALIEKHLMPARNVNQIVVRVKNVSSTRRCSDENPLSVFVRTGILPSVSHPEYLVQRFVESTPLIINPIQNFPIVWQKLVTDAKVHCGLAERKLSPLKSKPSVKLGRKFKSAPSLIPKIDLFAHLPEQTYVVNMMHQEENHSFPEDSSAHMEPEPFPASESNEGQKDNDPEPNNDDVDECAESKILPVHQVSNEFLPAAVQQVILEVNDPTSKSNTPVRKSRTLVSRSKSKEPSTPEEKPVDPLDDLMKASTTVKKPTRKSKKIKETEASLKMLADEDPEVEEQRDDQLVYQFLFKLHETLSQDGKDHVYSQFYKIMLEFDDAAPLVDRIKFFHRVETFLDGYPDLVSEFLTFVGADVAFALDRYEEYSYAQTMREFLRCLEVHFAQQPQHVQKITKAITQLSSGETDLVTKQNVRSIVQPLLRGNPHLLDLFTSLLRCEQPPESMFQEIDFEEVNILGDESNGSSNDDDTGEQKIIQKDDDSNSGGDEEMRLVDEESESFGGSSCPCKCHDDDDPKFKARLRHCVPCGVKYVEGGAYVKVGKTLRPAKVSYIYRPQVNSKSPEDADGSKSPQPTKTSAKKTAKSKQKKGTPPQKPGRKSDTTPRPRGKTTPPDDSRRGTPRRSSLTPGSDGPGSRKRKSLPQTSPGEIQTSIASSSTSDSGVQPKVRKTLHLSGRKNTQNLTKQFATPAKSVEVPKPPGSSGYKLPDFSSMELPGMTPWKTDPLQPITQDDNDMLETPKPDFKS</sequence>
<dbReference type="InterPro" id="IPR052435">
    <property type="entry name" value="YY1-Transcr_Regul"/>
</dbReference>
<evidence type="ECO:0000256" key="1">
    <source>
        <dbReference type="ARBA" id="ARBA00004123"/>
    </source>
</evidence>
<evidence type="ECO:0000256" key="6">
    <source>
        <dbReference type="SAM" id="MobiDB-lite"/>
    </source>
</evidence>
<feature type="region of interest" description="Disordered" evidence="6">
    <location>
        <begin position="825"/>
        <end position="877"/>
    </location>
</feature>
<dbReference type="Proteomes" id="UP000678499">
    <property type="component" value="Unassembled WGS sequence"/>
</dbReference>